<proteinExistence type="predicted"/>
<evidence type="ECO:0000313" key="2">
    <source>
        <dbReference type="EMBL" id="KAK5622588.1"/>
    </source>
</evidence>
<evidence type="ECO:0000313" key="3">
    <source>
        <dbReference type="Proteomes" id="UP001311232"/>
    </source>
</evidence>
<feature type="compositionally biased region" description="Pro residues" evidence="1">
    <location>
        <begin position="49"/>
        <end position="63"/>
    </location>
</feature>
<name>A0AAV9SNC6_9TELE</name>
<feature type="region of interest" description="Disordered" evidence="1">
    <location>
        <begin position="1"/>
        <end position="116"/>
    </location>
</feature>
<gene>
    <name evidence="2" type="ORF">CRENBAI_000976</name>
</gene>
<organism evidence="2 3">
    <name type="scientific">Crenichthys baileyi</name>
    <name type="common">White River springfish</name>
    <dbReference type="NCBI Taxonomy" id="28760"/>
    <lineage>
        <taxon>Eukaryota</taxon>
        <taxon>Metazoa</taxon>
        <taxon>Chordata</taxon>
        <taxon>Craniata</taxon>
        <taxon>Vertebrata</taxon>
        <taxon>Euteleostomi</taxon>
        <taxon>Actinopterygii</taxon>
        <taxon>Neopterygii</taxon>
        <taxon>Teleostei</taxon>
        <taxon>Neoteleostei</taxon>
        <taxon>Acanthomorphata</taxon>
        <taxon>Ovalentaria</taxon>
        <taxon>Atherinomorphae</taxon>
        <taxon>Cyprinodontiformes</taxon>
        <taxon>Goodeidae</taxon>
        <taxon>Crenichthys</taxon>
    </lineage>
</organism>
<keyword evidence="3" id="KW-1185">Reference proteome</keyword>
<dbReference type="Proteomes" id="UP001311232">
    <property type="component" value="Unassembled WGS sequence"/>
</dbReference>
<evidence type="ECO:0000256" key="1">
    <source>
        <dbReference type="SAM" id="MobiDB-lite"/>
    </source>
</evidence>
<sequence length="149" mass="16126">MLHRWYSNQPPEPGGGPLPSGGGDRKTQHMSLGCASLGWCLKLRDPGPARTPTPRPGPRPQRPPSSSGEGVMATLNQDTDIEHMPPNPNAMNPLPTAQGQTPTGELHTRKANEATPTQCQLHIQPCYKQPHHILPPPHCAPLWQDKGPS</sequence>
<protein>
    <submittedName>
        <fullName evidence="2">Uncharacterized protein</fullName>
    </submittedName>
</protein>
<reference evidence="2 3" key="1">
    <citation type="submission" date="2021-06" db="EMBL/GenBank/DDBJ databases">
        <authorList>
            <person name="Palmer J.M."/>
        </authorList>
    </citation>
    <scope>NUCLEOTIDE SEQUENCE [LARGE SCALE GENOMIC DNA]</scope>
    <source>
        <strain evidence="2 3">MEX-2019</strain>
        <tissue evidence="2">Muscle</tissue>
    </source>
</reference>
<comment type="caution">
    <text evidence="2">The sequence shown here is derived from an EMBL/GenBank/DDBJ whole genome shotgun (WGS) entry which is preliminary data.</text>
</comment>
<dbReference type="EMBL" id="JAHHUM010000098">
    <property type="protein sequence ID" value="KAK5622588.1"/>
    <property type="molecule type" value="Genomic_DNA"/>
</dbReference>
<dbReference type="AlphaFoldDB" id="A0AAV9SNC6"/>
<accession>A0AAV9SNC6</accession>